<dbReference type="EMBL" id="JAULSR010000007">
    <property type="protein sequence ID" value="KAK0615188.1"/>
    <property type="molecule type" value="Genomic_DNA"/>
</dbReference>
<evidence type="ECO:0000313" key="2">
    <source>
        <dbReference type="EMBL" id="KAK0615188.1"/>
    </source>
</evidence>
<sequence length="52" mass="5892">MTLNNTAPRPPTSPSLILNFWKSTCHSSAPIRPQDRRQQQQLVQVPLPHSLC</sequence>
<evidence type="ECO:0000256" key="1">
    <source>
        <dbReference type="SAM" id="MobiDB-lite"/>
    </source>
</evidence>
<dbReference type="Proteomes" id="UP001174934">
    <property type="component" value="Unassembled WGS sequence"/>
</dbReference>
<dbReference type="AlphaFoldDB" id="A0AA40BVI2"/>
<name>A0AA40BVI2_9PEZI</name>
<protein>
    <submittedName>
        <fullName evidence="2">Uncharacterized protein</fullName>
    </submittedName>
</protein>
<keyword evidence="3" id="KW-1185">Reference proteome</keyword>
<comment type="caution">
    <text evidence="2">The sequence shown here is derived from an EMBL/GenBank/DDBJ whole genome shotgun (WGS) entry which is preliminary data.</text>
</comment>
<gene>
    <name evidence="2" type="ORF">B0T17DRAFT_541299</name>
</gene>
<reference evidence="2" key="1">
    <citation type="submission" date="2023-06" db="EMBL/GenBank/DDBJ databases">
        <title>Genome-scale phylogeny and comparative genomics of the fungal order Sordariales.</title>
        <authorList>
            <consortium name="Lawrence Berkeley National Laboratory"/>
            <person name="Hensen N."/>
            <person name="Bonometti L."/>
            <person name="Westerberg I."/>
            <person name="Brannstrom I.O."/>
            <person name="Guillou S."/>
            <person name="Cros-Aarteil S."/>
            <person name="Calhoun S."/>
            <person name="Haridas S."/>
            <person name="Kuo A."/>
            <person name="Mondo S."/>
            <person name="Pangilinan J."/>
            <person name="Riley R."/>
            <person name="LaButti K."/>
            <person name="Andreopoulos B."/>
            <person name="Lipzen A."/>
            <person name="Chen C."/>
            <person name="Yanf M."/>
            <person name="Daum C."/>
            <person name="Ng V."/>
            <person name="Clum A."/>
            <person name="Steindorff A."/>
            <person name="Ohm R."/>
            <person name="Martin F."/>
            <person name="Silar P."/>
            <person name="Natvig D."/>
            <person name="Lalanne C."/>
            <person name="Gautier V."/>
            <person name="Ament-velasquez S.L."/>
            <person name="Kruys A."/>
            <person name="Hutchinson M.I."/>
            <person name="Powell A.J."/>
            <person name="Barry K."/>
            <person name="Miller A.N."/>
            <person name="Grigoriev I.V."/>
            <person name="Debuchy R."/>
            <person name="Gladieux P."/>
            <person name="Thoren M.H."/>
            <person name="Johannesson H."/>
        </authorList>
    </citation>
    <scope>NUCLEOTIDE SEQUENCE</scope>
    <source>
        <strain evidence="2">SMH3391-2</strain>
    </source>
</reference>
<evidence type="ECO:0000313" key="3">
    <source>
        <dbReference type="Proteomes" id="UP001174934"/>
    </source>
</evidence>
<organism evidence="2 3">
    <name type="scientific">Bombardia bombarda</name>
    <dbReference type="NCBI Taxonomy" id="252184"/>
    <lineage>
        <taxon>Eukaryota</taxon>
        <taxon>Fungi</taxon>
        <taxon>Dikarya</taxon>
        <taxon>Ascomycota</taxon>
        <taxon>Pezizomycotina</taxon>
        <taxon>Sordariomycetes</taxon>
        <taxon>Sordariomycetidae</taxon>
        <taxon>Sordariales</taxon>
        <taxon>Lasiosphaeriaceae</taxon>
        <taxon>Bombardia</taxon>
    </lineage>
</organism>
<feature type="compositionally biased region" description="Low complexity" evidence="1">
    <location>
        <begin position="39"/>
        <end position="52"/>
    </location>
</feature>
<feature type="region of interest" description="Disordered" evidence="1">
    <location>
        <begin position="28"/>
        <end position="52"/>
    </location>
</feature>
<proteinExistence type="predicted"/>
<accession>A0AA40BVI2</accession>